<evidence type="ECO:0000313" key="3">
    <source>
        <dbReference type="Proteomes" id="UP001057561"/>
    </source>
</evidence>
<evidence type="ECO:0000313" key="2">
    <source>
        <dbReference type="EMBL" id="UUO15039.1"/>
    </source>
</evidence>
<proteinExistence type="predicted"/>
<dbReference type="RefSeq" id="WP_257121052.1">
    <property type="nucleotide sequence ID" value="NZ_CP099464.1"/>
</dbReference>
<evidence type="ECO:0000259" key="1">
    <source>
        <dbReference type="Pfam" id="PF20376"/>
    </source>
</evidence>
<dbReference type="Proteomes" id="UP001057561">
    <property type="component" value="Chromosome"/>
</dbReference>
<protein>
    <recommendedName>
        <fullName evidence="1">DUF6671 domain-containing protein</fullName>
    </recommendedName>
</protein>
<name>A0ABY5LW46_9CYAN</name>
<dbReference type="InterPro" id="IPR046612">
    <property type="entry name" value="DUF6671"/>
</dbReference>
<accession>A0ABY5LW46</accession>
<dbReference type="Pfam" id="PF20376">
    <property type="entry name" value="DUF6671"/>
    <property type="match status" value="1"/>
</dbReference>
<keyword evidence="3" id="KW-1185">Reference proteome</keyword>
<organism evidence="2 3">
    <name type="scientific">Dolichospermum heterosporum TAC447</name>
    <dbReference type="NCBI Taxonomy" id="747523"/>
    <lineage>
        <taxon>Bacteria</taxon>
        <taxon>Bacillati</taxon>
        <taxon>Cyanobacteriota</taxon>
        <taxon>Cyanophyceae</taxon>
        <taxon>Nostocales</taxon>
        <taxon>Aphanizomenonaceae</taxon>
        <taxon>Dolichospermum</taxon>
        <taxon>Dolichospermum heterosporum</taxon>
    </lineage>
</organism>
<gene>
    <name evidence="2" type="ORF">NG743_24030</name>
</gene>
<dbReference type="EMBL" id="CP099464">
    <property type="protein sequence ID" value="UUO15039.1"/>
    <property type="molecule type" value="Genomic_DNA"/>
</dbReference>
<feature type="domain" description="DUF6671" evidence="1">
    <location>
        <begin position="83"/>
        <end position="291"/>
    </location>
</feature>
<sequence length="291" mass="32740">MSIYNNRVAILATMHNKEKVISPLLKEHLGINLIVPQGLNTDIFGTFTREIKRPDTQVITARLKAKQALEMYDEKIAIDTPIIGIASEGSFAPHPLIPYIYANREIIIFLDQENDLEIIGEVFSMENNFNHQIISSLEEAEGFGKKVGFPEHGLVISFDNISTGKIEFIKGITSKENLINSVETAIKNTSDNKFNIETDMRAMYNPTRMKNIALATQDLINKINSLCPQCNTPGFMINQKIPGLPCELCHQPTSLIKAVIFQCQKCNFSQQQLFPNNQEFADPSLCEYCNP</sequence>
<reference evidence="2" key="1">
    <citation type="submission" date="2022-06" db="EMBL/GenBank/DDBJ databases">
        <title>Nostosin G and Spiroidesin B from the Cyanobacterium Dolichospermum sp. NIES-1697.</title>
        <authorList>
            <person name="Phan C.-S."/>
            <person name="Mehjabin J.J."/>
            <person name="Anas A.R.J."/>
            <person name="Hayasaka M."/>
            <person name="Onoki R."/>
            <person name="Wang J."/>
            <person name="Umezawa T."/>
            <person name="Washio K."/>
            <person name="Morikawa M."/>
            <person name="Okino T."/>
        </authorList>
    </citation>
    <scope>NUCLEOTIDE SEQUENCE</scope>
    <source>
        <strain evidence="2">NIES-1697</strain>
    </source>
</reference>